<dbReference type="PANTHER" id="PTHR42997">
    <property type="entry name" value="HIT FAMILY HYDROLASE"/>
    <property type="match status" value="1"/>
</dbReference>
<feature type="short sequence motif" description="Histidine triad motif" evidence="2 3">
    <location>
        <begin position="108"/>
        <end position="112"/>
    </location>
</feature>
<dbReference type="PROSITE" id="PS51084">
    <property type="entry name" value="HIT_2"/>
    <property type="match status" value="1"/>
</dbReference>
<dbReference type="SUPFAM" id="SSF54197">
    <property type="entry name" value="HIT-like"/>
    <property type="match status" value="1"/>
</dbReference>
<evidence type="ECO:0000313" key="5">
    <source>
        <dbReference type="EMBL" id="SEH78407.1"/>
    </source>
</evidence>
<evidence type="ECO:0000259" key="4">
    <source>
        <dbReference type="PROSITE" id="PS51084"/>
    </source>
</evidence>
<feature type="domain" description="HIT" evidence="4">
    <location>
        <begin position="17"/>
        <end position="123"/>
    </location>
</feature>
<dbReference type="InterPro" id="IPR019808">
    <property type="entry name" value="Histidine_triad_CS"/>
</dbReference>
<dbReference type="InterPro" id="IPR001310">
    <property type="entry name" value="Histidine_triad_HIT"/>
</dbReference>
<dbReference type="EMBL" id="CVUD02000136">
    <property type="protein sequence ID" value="SEH78407.1"/>
    <property type="molecule type" value="Genomic_DNA"/>
</dbReference>
<dbReference type="PRINTS" id="PR00332">
    <property type="entry name" value="HISTRIAD"/>
</dbReference>
<organism evidence="5 6">
    <name type="scientific">Bathymodiolus azoricus thioautotrophic gill symbiont</name>
    <dbReference type="NCBI Taxonomy" id="235205"/>
    <lineage>
        <taxon>Bacteria</taxon>
        <taxon>Pseudomonadati</taxon>
        <taxon>Pseudomonadota</taxon>
        <taxon>Gammaproteobacteria</taxon>
        <taxon>sulfur-oxidizing symbionts</taxon>
    </lineage>
</organism>
<dbReference type="InterPro" id="IPR052908">
    <property type="entry name" value="AP-4-A_phosphorylase"/>
</dbReference>
<dbReference type="RefSeq" id="WP_237731725.1">
    <property type="nucleotide sequence ID" value="NZ_CAESAP020000104.1"/>
</dbReference>
<dbReference type="Proteomes" id="UP000198559">
    <property type="component" value="Unassembled WGS sequence"/>
</dbReference>
<evidence type="ECO:0000256" key="2">
    <source>
        <dbReference type="PIRSR" id="PIRSR601310-3"/>
    </source>
</evidence>
<evidence type="ECO:0000256" key="3">
    <source>
        <dbReference type="PROSITE-ProRule" id="PRU00464"/>
    </source>
</evidence>
<dbReference type="Gene3D" id="3.30.428.10">
    <property type="entry name" value="HIT-like"/>
    <property type="match status" value="1"/>
</dbReference>
<feature type="active site" description="Tele-AMP-histidine intermediate" evidence="1">
    <location>
        <position position="110"/>
    </location>
</feature>
<dbReference type="Pfam" id="PF01230">
    <property type="entry name" value="HIT"/>
    <property type="match status" value="1"/>
</dbReference>
<dbReference type="STRING" id="235205.BAZSYMB_SCAFFOLD00013_20"/>
<reference evidence="6" key="1">
    <citation type="submission" date="2016-06" db="EMBL/GenBank/DDBJ databases">
        <authorList>
            <person name="Petersen J."/>
            <person name="Sayavedra L."/>
        </authorList>
    </citation>
    <scope>NUCLEOTIDE SEQUENCE [LARGE SCALE GENOMIC DNA]</scope>
    <source>
        <strain evidence="6">BazSymB</strain>
    </source>
</reference>
<proteinExistence type="predicted"/>
<dbReference type="AlphaFoldDB" id="A0A1H6KZG4"/>
<dbReference type="InterPro" id="IPR011146">
    <property type="entry name" value="HIT-like"/>
</dbReference>
<dbReference type="PROSITE" id="PS00892">
    <property type="entry name" value="HIT_1"/>
    <property type="match status" value="1"/>
</dbReference>
<dbReference type="InterPro" id="IPR036265">
    <property type="entry name" value="HIT-like_sf"/>
</dbReference>
<protein>
    <submittedName>
        <fullName evidence="5">Histidine triad (HIT) protein</fullName>
    </submittedName>
</protein>
<accession>A0A1H6KZG4</accession>
<gene>
    <name evidence="5" type="ORF">BAZSYMB_SCAFFOLD00013_20</name>
</gene>
<evidence type="ECO:0000313" key="6">
    <source>
        <dbReference type="Proteomes" id="UP000198559"/>
    </source>
</evidence>
<evidence type="ECO:0000256" key="1">
    <source>
        <dbReference type="PIRSR" id="PIRSR601310-1"/>
    </source>
</evidence>
<name>A0A1H6KZG4_9GAMM</name>
<dbReference type="GO" id="GO:0003824">
    <property type="term" value="F:catalytic activity"/>
    <property type="evidence" value="ECO:0007669"/>
    <property type="project" value="InterPro"/>
</dbReference>
<dbReference type="PANTHER" id="PTHR42997:SF1">
    <property type="entry name" value="AP-4-A PHOSPHORYLASE"/>
    <property type="match status" value="1"/>
</dbReference>
<sequence>MGKIAHFQLKSTQTMSNDCIFCTLRDERVIGECDYTKTFIDSYPASPGHTLIVPKRHFATYFEATEEELLAIGKAVQNAKEILDEEFSPDGYNIGINNAQAAGQSVMHLHVHLIPRYKGDVEDPKGGVRWILKNKANYWDDKKNRVREK</sequence>